<dbReference type="InterPro" id="IPR001611">
    <property type="entry name" value="Leu-rich_rpt"/>
</dbReference>
<dbReference type="InterPro" id="IPR057207">
    <property type="entry name" value="FBXL15_LRR"/>
</dbReference>
<dbReference type="InterPro" id="IPR006553">
    <property type="entry name" value="Leu-rich_rpt_Cys-con_subtyp"/>
</dbReference>
<gene>
    <name evidence="4" type="primary">LOC116297250</name>
</gene>
<dbReference type="SMART" id="SM00256">
    <property type="entry name" value="FBOX"/>
    <property type="match status" value="1"/>
</dbReference>
<dbReference type="Pfam" id="PF13516">
    <property type="entry name" value="LRR_6"/>
    <property type="match status" value="1"/>
</dbReference>
<protein>
    <submittedName>
        <fullName evidence="4">F-box/LRR-repeat protein 7-like</fullName>
    </submittedName>
</protein>
<dbReference type="InterPro" id="IPR036047">
    <property type="entry name" value="F-box-like_dom_sf"/>
</dbReference>
<dbReference type="SUPFAM" id="SSF52047">
    <property type="entry name" value="RNI-like"/>
    <property type="match status" value="1"/>
</dbReference>
<organism evidence="3 4">
    <name type="scientific">Actinia tenebrosa</name>
    <name type="common">Australian red waratah sea anemone</name>
    <dbReference type="NCBI Taxonomy" id="6105"/>
    <lineage>
        <taxon>Eukaryota</taxon>
        <taxon>Metazoa</taxon>
        <taxon>Cnidaria</taxon>
        <taxon>Anthozoa</taxon>
        <taxon>Hexacorallia</taxon>
        <taxon>Actiniaria</taxon>
        <taxon>Actiniidae</taxon>
        <taxon>Actinia</taxon>
    </lineage>
</organism>
<accession>A0A6P8I1A5</accession>
<dbReference type="PANTHER" id="PTHR20933:SF4">
    <property type="entry name" value="F-BOX INVOLVED IN POLYQ PATHOGENESIS, ISOFORM A"/>
    <property type="match status" value="1"/>
</dbReference>
<dbReference type="AlphaFoldDB" id="A0A6P8I1A5"/>
<dbReference type="GO" id="GO:0031398">
    <property type="term" value="P:positive regulation of protein ubiquitination"/>
    <property type="evidence" value="ECO:0007669"/>
    <property type="project" value="TreeGrafter"/>
</dbReference>
<dbReference type="PANTHER" id="PTHR20933">
    <property type="entry name" value="F-BOX ONLY PROTEIN 33"/>
    <property type="match status" value="1"/>
</dbReference>
<dbReference type="PROSITE" id="PS50181">
    <property type="entry name" value="FBOX"/>
    <property type="match status" value="1"/>
</dbReference>
<evidence type="ECO:0000313" key="3">
    <source>
        <dbReference type="Proteomes" id="UP000515163"/>
    </source>
</evidence>
<dbReference type="InParanoid" id="A0A6P8I1A5"/>
<dbReference type="KEGG" id="aten:116297250"/>
<keyword evidence="3" id="KW-1185">Reference proteome</keyword>
<dbReference type="RefSeq" id="XP_031561301.1">
    <property type="nucleotide sequence ID" value="XM_031705441.1"/>
</dbReference>
<dbReference type="GeneID" id="116297250"/>
<dbReference type="SUPFAM" id="SSF81383">
    <property type="entry name" value="F-box domain"/>
    <property type="match status" value="1"/>
</dbReference>
<dbReference type="SMART" id="SM00367">
    <property type="entry name" value="LRR_CC"/>
    <property type="match status" value="4"/>
</dbReference>
<dbReference type="Gene3D" id="3.80.10.10">
    <property type="entry name" value="Ribonuclease Inhibitor"/>
    <property type="match status" value="2"/>
</dbReference>
<reference evidence="4" key="1">
    <citation type="submission" date="2025-08" db="UniProtKB">
        <authorList>
            <consortium name="RefSeq"/>
        </authorList>
    </citation>
    <scope>IDENTIFICATION</scope>
    <source>
        <tissue evidence="4">Tentacle</tissue>
    </source>
</reference>
<dbReference type="Pfam" id="PF25372">
    <property type="entry name" value="DUF7885"/>
    <property type="match status" value="1"/>
</dbReference>
<evidence type="ECO:0000313" key="4">
    <source>
        <dbReference type="RefSeq" id="XP_031561301.1"/>
    </source>
</evidence>
<proteinExistence type="predicted"/>
<keyword evidence="1" id="KW-0833">Ubl conjugation pathway</keyword>
<dbReference type="Proteomes" id="UP000515163">
    <property type="component" value="Unplaced"/>
</dbReference>
<evidence type="ECO:0000259" key="2">
    <source>
        <dbReference type="PROSITE" id="PS50181"/>
    </source>
</evidence>
<dbReference type="Pfam" id="PF12937">
    <property type="entry name" value="F-box-like"/>
    <property type="match status" value="1"/>
</dbReference>
<name>A0A6P8I1A5_ACTTE</name>
<dbReference type="InterPro" id="IPR001810">
    <property type="entry name" value="F-box_dom"/>
</dbReference>
<dbReference type="OrthoDB" id="3219396at2759"/>
<dbReference type="InterPro" id="IPR032675">
    <property type="entry name" value="LRR_dom_sf"/>
</dbReference>
<sequence>MVKELVRKLSNAVIYNITRALSVNEEDRQDEGEESSRPGSVQISALNESTILKIFQYLSISELINTSLVCKRWQHLSFDGSLWRNVDLRHFAQTLHDEQALRFVTNAYLVQKVETLDLSGFNVSHMTLNSLASNCPDLRKLVLKSVTFSIHEEDAEKEVLFPADLEHLDIRYSHGDAAVYQAMARSLTKVKWLGLCDAFVLAVTAQQTLQQTVSSLEKLEKLDLTHCNLAKDEFVEAFGVCCRLKVLSLRKCTHIEGEFLPKIIPQLPCLETLILNSTSIEDEPLNEVDWVNSKIKYLDIGCCPLISSKGLDSLLPIVAQMPYLEYFGLCRVGEGRALTDDNLQSFAKQLQIGTCPALKSLNLSLSNNITDEGVESFQKAYPIETLDVSNCSQITDDDDDVFELTNERKPSVTDSVISTMSDEGQKLTRKRSRGSFSTVQFALSNYSLETPL</sequence>
<feature type="domain" description="F-box" evidence="2">
    <location>
        <begin position="40"/>
        <end position="86"/>
    </location>
</feature>
<evidence type="ECO:0000256" key="1">
    <source>
        <dbReference type="ARBA" id="ARBA00022786"/>
    </source>
</evidence>